<dbReference type="Proteomes" id="UP001153076">
    <property type="component" value="Unassembled WGS sequence"/>
</dbReference>
<evidence type="ECO:0000256" key="1">
    <source>
        <dbReference type="SAM" id="Coils"/>
    </source>
</evidence>
<name>A0A9Q1QM05_9CARY</name>
<keyword evidence="1" id="KW-0175">Coiled coil</keyword>
<sequence>MIRTIQLKNSNRYSTTAAFNPLISSALKCVFMADDSDSSPQFAPKRRRTSNSDTGNTKEDKTNEGKTVEVVDCEDEEDWLPPPPKNLELVSKLEEDSTIRELRLRKQELASLAKSTEDALRAVEEAAKKAAATLSHSSPQKATEELPKPLSDRAKIVISIQDKNETKQYRVFADERFEQLFKRYAEKAKIDVQKLVFCFDGDKIDPASTPKSLGMEDDDLIEVHVKLH</sequence>
<dbReference type="InterPro" id="IPR000626">
    <property type="entry name" value="Ubiquitin-like_dom"/>
</dbReference>
<gene>
    <name evidence="4" type="ORF">Cgig2_031667</name>
</gene>
<evidence type="ECO:0000259" key="3">
    <source>
        <dbReference type="PROSITE" id="PS50053"/>
    </source>
</evidence>
<dbReference type="InterPro" id="IPR029071">
    <property type="entry name" value="Ubiquitin-like_domsf"/>
</dbReference>
<protein>
    <recommendedName>
        <fullName evidence="3">Ubiquitin-like domain-containing protein</fullName>
    </recommendedName>
</protein>
<dbReference type="EMBL" id="JAKOGI010000036">
    <property type="protein sequence ID" value="KAJ8447613.1"/>
    <property type="molecule type" value="Genomic_DNA"/>
</dbReference>
<evidence type="ECO:0000313" key="4">
    <source>
        <dbReference type="EMBL" id="KAJ8447613.1"/>
    </source>
</evidence>
<dbReference type="PANTHER" id="PTHR47813">
    <property type="entry name" value="UBIQUITIN-LIKE SUPERFAMILY PROTEIN"/>
    <property type="match status" value="1"/>
</dbReference>
<evidence type="ECO:0000313" key="5">
    <source>
        <dbReference type="Proteomes" id="UP001153076"/>
    </source>
</evidence>
<dbReference type="OrthoDB" id="442921at2759"/>
<proteinExistence type="predicted"/>
<dbReference type="PANTHER" id="PTHR47813:SF2">
    <property type="entry name" value="UBIQUITIN-LIKE SUPERFAMILY PROTEIN"/>
    <property type="match status" value="1"/>
</dbReference>
<organism evidence="4 5">
    <name type="scientific">Carnegiea gigantea</name>
    <dbReference type="NCBI Taxonomy" id="171969"/>
    <lineage>
        <taxon>Eukaryota</taxon>
        <taxon>Viridiplantae</taxon>
        <taxon>Streptophyta</taxon>
        <taxon>Embryophyta</taxon>
        <taxon>Tracheophyta</taxon>
        <taxon>Spermatophyta</taxon>
        <taxon>Magnoliopsida</taxon>
        <taxon>eudicotyledons</taxon>
        <taxon>Gunneridae</taxon>
        <taxon>Pentapetalae</taxon>
        <taxon>Caryophyllales</taxon>
        <taxon>Cactineae</taxon>
        <taxon>Cactaceae</taxon>
        <taxon>Cactoideae</taxon>
        <taxon>Echinocereeae</taxon>
        <taxon>Carnegiea</taxon>
    </lineage>
</organism>
<feature type="domain" description="Ubiquitin-like" evidence="3">
    <location>
        <begin position="154"/>
        <end position="228"/>
    </location>
</feature>
<feature type="compositionally biased region" description="Basic and acidic residues" evidence="2">
    <location>
        <begin position="56"/>
        <end position="66"/>
    </location>
</feature>
<dbReference type="Pfam" id="PF11976">
    <property type="entry name" value="Rad60-SLD"/>
    <property type="match status" value="1"/>
</dbReference>
<dbReference type="Gene3D" id="3.10.20.90">
    <property type="entry name" value="Phosphatidylinositol 3-kinase Catalytic Subunit, Chain A, domain 1"/>
    <property type="match status" value="1"/>
</dbReference>
<accession>A0A9Q1QM05</accession>
<dbReference type="InterPro" id="IPR022617">
    <property type="entry name" value="Rad60/SUMO-like_dom"/>
</dbReference>
<comment type="caution">
    <text evidence="4">The sequence shown here is derived from an EMBL/GenBank/DDBJ whole genome shotgun (WGS) entry which is preliminary data.</text>
</comment>
<dbReference type="PROSITE" id="PS50053">
    <property type="entry name" value="UBIQUITIN_2"/>
    <property type="match status" value="1"/>
</dbReference>
<evidence type="ECO:0000256" key="2">
    <source>
        <dbReference type="SAM" id="MobiDB-lite"/>
    </source>
</evidence>
<keyword evidence="5" id="KW-1185">Reference proteome</keyword>
<feature type="region of interest" description="Disordered" evidence="2">
    <location>
        <begin position="36"/>
        <end position="66"/>
    </location>
</feature>
<feature type="coiled-coil region" evidence="1">
    <location>
        <begin position="99"/>
        <end position="133"/>
    </location>
</feature>
<dbReference type="SUPFAM" id="SSF54236">
    <property type="entry name" value="Ubiquitin-like"/>
    <property type="match status" value="1"/>
</dbReference>
<reference evidence="4" key="1">
    <citation type="submission" date="2022-04" db="EMBL/GenBank/DDBJ databases">
        <title>Carnegiea gigantea Genome sequencing and assembly v2.</title>
        <authorList>
            <person name="Copetti D."/>
            <person name="Sanderson M.J."/>
            <person name="Burquez A."/>
            <person name="Wojciechowski M.F."/>
        </authorList>
    </citation>
    <scope>NUCLEOTIDE SEQUENCE</scope>
    <source>
        <strain evidence="4">SGP5-SGP5p</strain>
        <tissue evidence="4">Aerial part</tissue>
    </source>
</reference>
<dbReference type="CDD" id="cd01763">
    <property type="entry name" value="Ubl_SUMO_like"/>
    <property type="match status" value="1"/>
</dbReference>
<dbReference type="AlphaFoldDB" id="A0A9Q1QM05"/>